<dbReference type="InterPro" id="IPR001841">
    <property type="entry name" value="Znf_RING"/>
</dbReference>
<evidence type="ECO:0000256" key="1">
    <source>
        <dbReference type="PROSITE-ProRule" id="PRU00175"/>
    </source>
</evidence>
<dbReference type="EMBL" id="QJKJ01013138">
    <property type="protein sequence ID" value="RDX67092.1"/>
    <property type="molecule type" value="Genomic_DNA"/>
</dbReference>
<dbReference type="AlphaFoldDB" id="A0A371EM14"/>
<evidence type="ECO:0000259" key="3">
    <source>
        <dbReference type="PROSITE" id="PS50089"/>
    </source>
</evidence>
<dbReference type="Proteomes" id="UP000257109">
    <property type="component" value="Unassembled WGS sequence"/>
</dbReference>
<feature type="domain" description="RING-type" evidence="3">
    <location>
        <begin position="135"/>
        <end position="192"/>
    </location>
</feature>
<dbReference type="PROSITE" id="PS50089">
    <property type="entry name" value="ZF_RING_2"/>
    <property type="match status" value="1"/>
</dbReference>
<dbReference type="OrthoDB" id="1900223at2759"/>
<dbReference type="PANTHER" id="PTHR31150:SF6">
    <property type="entry name" value="ZINC ION BINDING PROTEIN"/>
    <property type="match status" value="1"/>
</dbReference>
<dbReference type="Gene3D" id="3.30.40.10">
    <property type="entry name" value="Zinc/RING finger domain, C3HC4 (zinc finger)"/>
    <property type="match status" value="1"/>
</dbReference>
<name>A0A371EM14_MUCPR</name>
<keyword evidence="1" id="KW-0479">Metal-binding</keyword>
<reference evidence="4" key="1">
    <citation type="submission" date="2018-05" db="EMBL/GenBank/DDBJ databases">
        <title>Draft genome of Mucuna pruriens seed.</title>
        <authorList>
            <person name="Nnadi N.E."/>
            <person name="Vos R."/>
            <person name="Hasami M.H."/>
            <person name="Devisetty U.K."/>
            <person name="Aguiy J.C."/>
        </authorList>
    </citation>
    <scope>NUCLEOTIDE SEQUENCE [LARGE SCALE GENOMIC DNA]</scope>
    <source>
        <strain evidence="4">JCA_2017</strain>
    </source>
</reference>
<comment type="caution">
    <text evidence="4">The sequence shown here is derived from an EMBL/GenBank/DDBJ whole genome shotgun (WGS) entry which is preliminary data.</text>
</comment>
<dbReference type="SMART" id="SM00184">
    <property type="entry name" value="RING"/>
    <property type="match status" value="1"/>
</dbReference>
<dbReference type="InterPro" id="IPR013083">
    <property type="entry name" value="Znf_RING/FYVE/PHD"/>
</dbReference>
<organism evidence="4 5">
    <name type="scientific">Mucuna pruriens</name>
    <name type="common">Velvet bean</name>
    <name type="synonym">Dolichos pruriens</name>
    <dbReference type="NCBI Taxonomy" id="157652"/>
    <lineage>
        <taxon>Eukaryota</taxon>
        <taxon>Viridiplantae</taxon>
        <taxon>Streptophyta</taxon>
        <taxon>Embryophyta</taxon>
        <taxon>Tracheophyta</taxon>
        <taxon>Spermatophyta</taxon>
        <taxon>Magnoliopsida</taxon>
        <taxon>eudicotyledons</taxon>
        <taxon>Gunneridae</taxon>
        <taxon>Pentapetalae</taxon>
        <taxon>rosids</taxon>
        <taxon>fabids</taxon>
        <taxon>Fabales</taxon>
        <taxon>Fabaceae</taxon>
        <taxon>Papilionoideae</taxon>
        <taxon>50 kb inversion clade</taxon>
        <taxon>NPAAA clade</taxon>
        <taxon>indigoferoid/millettioid clade</taxon>
        <taxon>Phaseoleae</taxon>
        <taxon>Mucuna</taxon>
    </lineage>
</organism>
<evidence type="ECO:0000313" key="5">
    <source>
        <dbReference type="Proteomes" id="UP000257109"/>
    </source>
</evidence>
<accession>A0A371EM14</accession>
<feature type="compositionally biased region" description="Polar residues" evidence="2">
    <location>
        <begin position="88"/>
        <end position="100"/>
    </location>
</feature>
<sequence>MKTRAMVHLRADFVPLNFDEFSNMELLSNELSHSDDCGTLHLPPALDITDRSMKLVNTHPTTTNHHQSLGRSIFLKRSRHYYGHQYSRRNSTNHANTSSSRGKEYREKVFSRPERIRSSSLGMSAISPNKTDMVCGICEKLLSRKINFFGSSTSCCELSVVAVLVCGHVYHANCLEQRTSFEELRDPPCPVCASLLLQDHDNK</sequence>
<dbReference type="STRING" id="157652.A0A371EM14"/>
<feature type="region of interest" description="Disordered" evidence="2">
    <location>
        <begin position="86"/>
        <end position="109"/>
    </location>
</feature>
<keyword evidence="5" id="KW-1185">Reference proteome</keyword>
<evidence type="ECO:0000313" key="4">
    <source>
        <dbReference type="EMBL" id="RDX67092.1"/>
    </source>
</evidence>
<gene>
    <name evidence="4" type="ORF">CR513_54073</name>
</gene>
<dbReference type="SUPFAM" id="SSF57850">
    <property type="entry name" value="RING/U-box"/>
    <property type="match status" value="1"/>
</dbReference>
<keyword evidence="1" id="KW-0862">Zinc</keyword>
<evidence type="ECO:0000256" key="2">
    <source>
        <dbReference type="SAM" id="MobiDB-lite"/>
    </source>
</evidence>
<feature type="non-terminal residue" evidence="4">
    <location>
        <position position="1"/>
    </location>
</feature>
<dbReference type="PANTHER" id="PTHR31150">
    <property type="entry name" value="EXPRESSED PROTEIN"/>
    <property type="match status" value="1"/>
</dbReference>
<protein>
    <recommendedName>
        <fullName evidence="3">RING-type domain-containing protein</fullName>
    </recommendedName>
</protein>
<proteinExistence type="predicted"/>
<keyword evidence="1" id="KW-0863">Zinc-finger</keyword>
<dbReference type="GO" id="GO:0008270">
    <property type="term" value="F:zinc ion binding"/>
    <property type="evidence" value="ECO:0007669"/>
    <property type="project" value="UniProtKB-KW"/>
</dbReference>